<proteinExistence type="predicted"/>
<evidence type="ECO:0000313" key="4">
    <source>
        <dbReference type="Proteomes" id="UP000027265"/>
    </source>
</evidence>
<sequence length="122" mass="14242">MSSAHYQVLPTDDDDDRESVLPGKKYPPSATPAVLHDKLKQDPRFNPPTPSVWTRLLLLFFVVFLFWLGYQLRFQKGPEDRVVHAQRYSRDYKFRPAASPIITERLKDGKVRVRGAQPSRRY</sequence>
<keyword evidence="2" id="KW-0812">Transmembrane</keyword>
<evidence type="ECO:0000256" key="2">
    <source>
        <dbReference type="SAM" id="Phobius"/>
    </source>
</evidence>
<protein>
    <submittedName>
        <fullName evidence="3">Uncharacterized protein</fullName>
    </submittedName>
</protein>
<organism evidence="3 4">
    <name type="scientific">Jaapia argillacea MUCL 33604</name>
    <dbReference type="NCBI Taxonomy" id="933084"/>
    <lineage>
        <taxon>Eukaryota</taxon>
        <taxon>Fungi</taxon>
        <taxon>Dikarya</taxon>
        <taxon>Basidiomycota</taxon>
        <taxon>Agaricomycotina</taxon>
        <taxon>Agaricomycetes</taxon>
        <taxon>Agaricomycetidae</taxon>
        <taxon>Jaapiales</taxon>
        <taxon>Jaapiaceae</taxon>
        <taxon>Jaapia</taxon>
    </lineage>
</organism>
<keyword evidence="2" id="KW-0472">Membrane</keyword>
<dbReference type="InParanoid" id="A0A067PGN4"/>
<evidence type="ECO:0000256" key="1">
    <source>
        <dbReference type="SAM" id="MobiDB-lite"/>
    </source>
</evidence>
<reference evidence="4" key="1">
    <citation type="journal article" date="2014" name="Proc. Natl. Acad. Sci. U.S.A.">
        <title>Extensive sampling of basidiomycete genomes demonstrates inadequacy of the white-rot/brown-rot paradigm for wood decay fungi.</title>
        <authorList>
            <person name="Riley R."/>
            <person name="Salamov A.A."/>
            <person name="Brown D.W."/>
            <person name="Nagy L.G."/>
            <person name="Floudas D."/>
            <person name="Held B.W."/>
            <person name="Levasseur A."/>
            <person name="Lombard V."/>
            <person name="Morin E."/>
            <person name="Otillar R."/>
            <person name="Lindquist E.A."/>
            <person name="Sun H."/>
            <person name="LaButti K.M."/>
            <person name="Schmutz J."/>
            <person name="Jabbour D."/>
            <person name="Luo H."/>
            <person name="Baker S.E."/>
            <person name="Pisabarro A.G."/>
            <person name="Walton J.D."/>
            <person name="Blanchette R.A."/>
            <person name="Henrissat B."/>
            <person name="Martin F."/>
            <person name="Cullen D."/>
            <person name="Hibbett D.S."/>
            <person name="Grigoriev I.V."/>
        </authorList>
    </citation>
    <scope>NUCLEOTIDE SEQUENCE [LARGE SCALE GENOMIC DNA]</scope>
    <source>
        <strain evidence="4">MUCL 33604</strain>
    </source>
</reference>
<dbReference type="HOGENOM" id="CLU_128323_1_0_1"/>
<keyword evidence="4" id="KW-1185">Reference proteome</keyword>
<dbReference type="STRING" id="933084.A0A067PGN4"/>
<dbReference type="OrthoDB" id="2538110at2759"/>
<feature type="transmembrane region" description="Helical" evidence="2">
    <location>
        <begin position="52"/>
        <end position="70"/>
    </location>
</feature>
<keyword evidence="2" id="KW-1133">Transmembrane helix</keyword>
<name>A0A067PGN4_9AGAM</name>
<dbReference type="AlphaFoldDB" id="A0A067PGN4"/>
<dbReference type="Proteomes" id="UP000027265">
    <property type="component" value="Unassembled WGS sequence"/>
</dbReference>
<accession>A0A067PGN4</accession>
<gene>
    <name evidence="3" type="ORF">JAAARDRAFT_143089</name>
</gene>
<feature type="region of interest" description="Disordered" evidence="1">
    <location>
        <begin position="1"/>
        <end position="33"/>
    </location>
</feature>
<evidence type="ECO:0000313" key="3">
    <source>
        <dbReference type="EMBL" id="KDQ49646.1"/>
    </source>
</evidence>
<dbReference type="EMBL" id="KL197777">
    <property type="protein sequence ID" value="KDQ49646.1"/>
    <property type="molecule type" value="Genomic_DNA"/>
</dbReference>